<reference evidence="2" key="1">
    <citation type="journal article" date="2017" name="Nat. Commun.">
        <title>The asparagus genome sheds light on the origin and evolution of a young Y chromosome.</title>
        <authorList>
            <person name="Harkess A."/>
            <person name="Zhou J."/>
            <person name="Xu C."/>
            <person name="Bowers J.E."/>
            <person name="Van der Hulst R."/>
            <person name="Ayyampalayam S."/>
            <person name="Mercati F."/>
            <person name="Riccardi P."/>
            <person name="McKain M.R."/>
            <person name="Kakrana A."/>
            <person name="Tang H."/>
            <person name="Ray J."/>
            <person name="Groenendijk J."/>
            <person name="Arikit S."/>
            <person name="Mathioni S.M."/>
            <person name="Nakano M."/>
            <person name="Shan H."/>
            <person name="Telgmann-Rauber A."/>
            <person name="Kanno A."/>
            <person name="Yue Z."/>
            <person name="Chen H."/>
            <person name="Li W."/>
            <person name="Chen Y."/>
            <person name="Xu X."/>
            <person name="Zhang Y."/>
            <person name="Luo S."/>
            <person name="Chen H."/>
            <person name="Gao J."/>
            <person name="Mao Z."/>
            <person name="Pires J.C."/>
            <person name="Luo M."/>
            <person name="Kudrna D."/>
            <person name="Wing R.A."/>
            <person name="Meyers B.C."/>
            <person name="Yi K."/>
            <person name="Kong H."/>
            <person name="Lavrijsen P."/>
            <person name="Sunseri F."/>
            <person name="Falavigna A."/>
            <person name="Ye Y."/>
            <person name="Leebens-Mack J.H."/>
            <person name="Chen G."/>
        </authorList>
    </citation>
    <scope>NUCLEOTIDE SEQUENCE [LARGE SCALE GENOMIC DNA]</scope>
    <source>
        <strain evidence="2">cv. DH0086</strain>
    </source>
</reference>
<dbReference type="Proteomes" id="UP000243459">
    <property type="component" value="Chromosome 4"/>
</dbReference>
<evidence type="ECO:0000313" key="1">
    <source>
        <dbReference type="EMBL" id="ONK71114.1"/>
    </source>
</evidence>
<proteinExistence type="predicted"/>
<sequence length="100" mass="11844">MVNAMKQGQKARASLIITANIVKAIKGNPFIHRYHNWDQWLGFSPFNSQFILSKSKMERDDCKENQRQHLLLQQLKSTDKYLAERTKIFPRRAREGNHQF</sequence>
<gene>
    <name evidence="1" type="ORF">A4U43_C04F4860</name>
</gene>
<protein>
    <submittedName>
        <fullName evidence="1">Uncharacterized protein</fullName>
    </submittedName>
</protein>
<dbReference type="EMBL" id="CM007384">
    <property type="protein sequence ID" value="ONK71114.1"/>
    <property type="molecule type" value="Genomic_DNA"/>
</dbReference>
<accession>A0A5P1EZ09</accession>
<keyword evidence="2" id="KW-1185">Reference proteome</keyword>
<dbReference type="AlphaFoldDB" id="A0A5P1EZ09"/>
<organism evidence="1 2">
    <name type="scientific">Asparagus officinalis</name>
    <name type="common">Garden asparagus</name>
    <dbReference type="NCBI Taxonomy" id="4686"/>
    <lineage>
        <taxon>Eukaryota</taxon>
        <taxon>Viridiplantae</taxon>
        <taxon>Streptophyta</taxon>
        <taxon>Embryophyta</taxon>
        <taxon>Tracheophyta</taxon>
        <taxon>Spermatophyta</taxon>
        <taxon>Magnoliopsida</taxon>
        <taxon>Liliopsida</taxon>
        <taxon>Asparagales</taxon>
        <taxon>Asparagaceae</taxon>
        <taxon>Asparagoideae</taxon>
        <taxon>Asparagus</taxon>
    </lineage>
</organism>
<dbReference type="Gramene" id="ONK71114">
    <property type="protein sequence ID" value="ONK71114"/>
    <property type="gene ID" value="A4U43_C04F4860"/>
</dbReference>
<name>A0A5P1EZ09_ASPOF</name>
<evidence type="ECO:0000313" key="2">
    <source>
        <dbReference type="Proteomes" id="UP000243459"/>
    </source>
</evidence>